<dbReference type="PANTHER" id="PTHR41532:SF1">
    <property type="entry name" value="FIXS PROTEIN"/>
    <property type="match status" value="1"/>
</dbReference>
<proteinExistence type="predicted"/>
<dbReference type="EMBL" id="CP022415">
    <property type="protein sequence ID" value="ASM72155.1"/>
    <property type="molecule type" value="Genomic_DNA"/>
</dbReference>
<keyword evidence="2" id="KW-1185">Reference proteome</keyword>
<reference evidence="1 2" key="1">
    <citation type="submission" date="2017-07" db="EMBL/GenBank/DDBJ databases">
        <title>Genome Sequence of Sulfitobacter pseudonitzschiae Strain SMR1 Isolated from a culture of the Diatom Skeletonema marinoi.</title>
        <authorList>
            <person name="Topel M."/>
            <person name="Pinder M.I.M."/>
            <person name="Johansson O.N."/>
            <person name="Kourtchenko O."/>
            <person name="Godhe A."/>
            <person name="Clarke A.K."/>
        </authorList>
    </citation>
    <scope>NUCLEOTIDE SEQUENCE [LARGE SCALE GENOMIC DNA]</scope>
    <source>
        <strain evidence="1 2">SMR1</strain>
    </source>
</reference>
<dbReference type="InterPro" id="IPR004714">
    <property type="entry name" value="Cyt_oxidase_maturation_cbb3"/>
</dbReference>
<dbReference type="PANTHER" id="PTHR41532">
    <property type="entry name" value="FIXS PROTEIN"/>
    <property type="match status" value="1"/>
</dbReference>
<dbReference type="KEGG" id="spse:SULPSESMR1_01335"/>
<evidence type="ECO:0000313" key="2">
    <source>
        <dbReference type="Proteomes" id="UP000199754"/>
    </source>
</evidence>
<accession>A0A221JZJ6</accession>
<gene>
    <name evidence="1" type="ORF">SULPSESMR1_01335</name>
</gene>
<protein>
    <submittedName>
        <fullName evidence="1">Cytochrome oxidase maturation protein cbb3-type</fullName>
    </submittedName>
</protein>
<evidence type="ECO:0000313" key="1">
    <source>
        <dbReference type="EMBL" id="ASM72155.1"/>
    </source>
</evidence>
<dbReference type="OrthoDB" id="9802763at2"/>
<dbReference type="NCBIfam" id="TIGR00847">
    <property type="entry name" value="ccoS"/>
    <property type="match status" value="1"/>
</dbReference>
<name>A0A221JZJ6_9RHOB</name>
<sequence>MNILLILIPVSIILGALGLCAFLWTVRSGQYDDEAGTSARILLDDDDNSPDRR</sequence>
<dbReference type="STRING" id="1402135.SAMN05444149_101626"/>
<dbReference type="Proteomes" id="UP000199754">
    <property type="component" value="Chromosome"/>
</dbReference>
<dbReference type="RefSeq" id="WP_089420104.1">
    <property type="nucleotide sequence ID" value="NZ_CP022415.1"/>
</dbReference>
<dbReference type="AlphaFoldDB" id="A0A221JZJ6"/>
<organism evidence="1 2">
    <name type="scientific">Pseudosulfitobacter pseudonitzschiae</name>
    <dbReference type="NCBI Taxonomy" id="1402135"/>
    <lineage>
        <taxon>Bacteria</taxon>
        <taxon>Pseudomonadati</taxon>
        <taxon>Pseudomonadota</taxon>
        <taxon>Alphaproteobacteria</taxon>
        <taxon>Rhodobacterales</taxon>
        <taxon>Roseobacteraceae</taxon>
        <taxon>Pseudosulfitobacter</taxon>
    </lineage>
</organism>
<dbReference type="Pfam" id="PF03597">
    <property type="entry name" value="FixS"/>
    <property type="match status" value="1"/>
</dbReference>